<dbReference type="AlphaFoldDB" id="A0A0D2AHI9"/>
<feature type="region of interest" description="Disordered" evidence="1">
    <location>
        <begin position="1"/>
        <end position="28"/>
    </location>
</feature>
<dbReference type="InParanoid" id="A0A0D2AHI9"/>
<organism evidence="2 3">
    <name type="scientific">Verruconis gallopava</name>
    <dbReference type="NCBI Taxonomy" id="253628"/>
    <lineage>
        <taxon>Eukaryota</taxon>
        <taxon>Fungi</taxon>
        <taxon>Dikarya</taxon>
        <taxon>Ascomycota</taxon>
        <taxon>Pezizomycotina</taxon>
        <taxon>Dothideomycetes</taxon>
        <taxon>Pleosporomycetidae</taxon>
        <taxon>Venturiales</taxon>
        <taxon>Sympoventuriaceae</taxon>
        <taxon>Verruconis</taxon>
    </lineage>
</organism>
<evidence type="ECO:0000313" key="2">
    <source>
        <dbReference type="EMBL" id="KIV98398.1"/>
    </source>
</evidence>
<dbReference type="Proteomes" id="UP000053259">
    <property type="component" value="Unassembled WGS sequence"/>
</dbReference>
<reference evidence="2 3" key="1">
    <citation type="submission" date="2015-01" db="EMBL/GenBank/DDBJ databases">
        <title>The Genome Sequence of Ochroconis gallopava CBS43764.</title>
        <authorList>
            <consortium name="The Broad Institute Genomics Platform"/>
            <person name="Cuomo C."/>
            <person name="de Hoog S."/>
            <person name="Gorbushina A."/>
            <person name="Stielow B."/>
            <person name="Teixiera M."/>
            <person name="Abouelleil A."/>
            <person name="Chapman S.B."/>
            <person name="Priest M."/>
            <person name="Young S.K."/>
            <person name="Wortman J."/>
            <person name="Nusbaum C."/>
            <person name="Birren B."/>
        </authorList>
    </citation>
    <scope>NUCLEOTIDE SEQUENCE [LARGE SCALE GENOMIC DNA]</scope>
    <source>
        <strain evidence="2 3">CBS 43764</strain>
    </source>
</reference>
<dbReference type="EMBL" id="KN847695">
    <property type="protein sequence ID" value="KIV98398.1"/>
    <property type="molecule type" value="Genomic_DNA"/>
</dbReference>
<sequence>MSSHSNMAPSPQPPAASPTRPIVPARRRRQPATLSRVCCARCAQYLLKGGDPCDKTAIRKCWRCQAARKRCLPIPASCIPRVNALIEDAERVSSTDTEAQEALRSRLAALVADIQQTNRVVERASGVSTPTSRASDATMLLIHEMRLMRRSFNRFLALYCEANNIPPFEDDGEVEGMEGVSPL</sequence>
<dbReference type="RefSeq" id="XP_016208268.1">
    <property type="nucleotide sequence ID" value="XM_016363893.1"/>
</dbReference>
<evidence type="ECO:0000313" key="3">
    <source>
        <dbReference type="Proteomes" id="UP000053259"/>
    </source>
</evidence>
<proteinExistence type="predicted"/>
<gene>
    <name evidence="2" type="ORF">PV09_09767</name>
</gene>
<dbReference type="VEuPathDB" id="FungiDB:PV09_09767"/>
<accession>A0A0D2AHI9</accession>
<dbReference type="GeneID" id="27317740"/>
<name>A0A0D2AHI9_9PEZI</name>
<dbReference type="HOGENOM" id="CLU_106414_0_0_1"/>
<keyword evidence="3" id="KW-1185">Reference proteome</keyword>
<evidence type="ECO:0000256" key="1">
    <source>
        <dbReference type="SAM" id="MobiDB-lite"/>
    </source>
</evidence>
<protein>
    <submittedName>
        <fullName evidence="2">Uncharacterized protein</fullName>
    </submittedName>
</protein>